<keyword evidence="1" id="KW-0732">Signal</keyword>
<keyword evidence="3" id="KW-1185">Reference proteome</keyword>
<evidence type="ECO:0008006" key="4">
    <source>
        <dbReference type="Google" id="ProtNLM"/>
    </source>
</evidence>
<proteinExistence type="predicted"/>
<feature type="signal peptide" evidence="1">
    <location>
        <begin position="1"/>
        <end position="20"/>
    </location>
</feature>
<comment type="caution">
    <text evidence="2">The sequence shown here is derived from an EMBL/GenBank/DDBJ whole genome shotgun (WGS) entry which is preliminary data.</text>
</comment>
<organism evidence="2 3">
    <name type="scientific">Seminavis robusta</name>
    <dbReference type="NCBI Taxonomy" id="568900"/>
    <lineage>
        <taxon>Eukaryota</taxon>
        <taxon>Sar</taxon>
        <taxon>Stramenopiles</taxon>
        <taxon>Ochrophyta</taxon>
        <taxon>Bacillariophyta</taxon>
        <taxon>Bacillariophyceae</taxon>
        <taxon>Bacillariophycidae</taxon>
        <taxon>Naviculales</taxon>
        <taxon>Naviculaceae</taxon>
        <taxon>Seminavis</taxon>
    </lineage>
</organism>
<dbReference type="EMBL" id="CAICTM010000111">
    <property type="protein sequence ID" value="CAB9501584.1"/>
    <property type="molecule type" value="Genomic_DNA"/>
</dbReference>
<evidence type="ECO:0000256" key="1">
    <source>
        <dbReference type="SAM" id="SignalP"/>
    </source>
</evidence>
<evidence type="ECO:0000313" key="3">
    <source>
        <dbReference type="Proteomes" id="UP001153069"/>
    </source>
</evidence>
<accession>A0A9N8DIX3</accession>
<feature type="chain" id="PRO_5040435026" description="VWFD domain-containing protein" evidence="1">
    <location>
        <begin position="21"/>
        <end position="311"/>
    </location>
</feature>
<dbReference type="OrthoDB" id="47453at2759"/>
<dbReference type="Proteomes" id="UP001153069">
    <property type="component" value="Unassembled WGS sequence"/>
</dbReference>
<protein>
    <recommendedName>
        <fullName evidence="4">VWFD domain-containing protein</fullName>
    </recommendedName>
</protein>
<name>A0A9N8DIX3_9STRA</name>
<dbReference type="AlphaFoldDB" id="A0A9N8DIX3"/>
<sequence length="311" mass="33687">MMNLQYAFLFVMAFLPSVLAKSGGGVPAPTTSGGTAPTPVNSGVAGDPHIKSWAGEWFDYHGACDLKLIHVPRFQGKADLDIHVRATQRYEYSFIETAAVRLGNDTLEVSAWGEYAFNGVDGALINTGTEAEETNLRGKNPVIISTIGGYPIIHTPRPAGKNTHRFDIILSDDSKIAMSILKDIVSVKVRNATLEDFGKVVGLLGDFHGSMLARDGVTDLSEHMNAMGQEWQVRDDEPMLFQAARAPQYPAKCILPDLTKAKEARRLGEGITEESAKLACAHLKEDPGAFRNCVYDVTATNDLDMATSGAF</sequence>
<gene>
    <name evidence="2" type="ORF">SEMRO_112_G055791.1</name>
</gene>
<evidence type="ECO:0000313" key="2">
    <source>
        <dbReference type="EMBL" id="CAB9501584.1"/>
    </source>
</evidence>
<reference evidence="2" key="1">
    <citation type="submission" date="2020-06" db="EMBL/GenBank/DDBJ databases">
        <authorList>
            <consortium name="Plant Systems Biology data submission"/>
        </authorList>
    </citation>
    <scope>NUCLEOTIDE SEQUENCE</scope>
    <source>
        <strain evidence="2">D6</strain>
    </source>
</reference>